<dbReference type="SUPFAM" id="SSF51445">
    <property type="entry name" value="(Trans)glycosidases"/>
    <property type="match status" value="1"/>
</dbReference>
<organism evidence="2 3">
    <name type="scientific">Candidatus Colwellbacteria bacterium RIFCSPLOWO2_12_FULL_43_11</name>
    <dbReference type="NCBI Taxonomy" id="1797693"/>
    <lineage>
        <taxon>Bacteria</taxon>
        <taxon>Candidatus Colwelliibacteriota</taxon>
    </lineage>
</organism>
<dbReference type="InterPro" id="IPR017853">
    <property type="entry name" value="GH"/>
</dbReference>
<feature type="domain" description="DUF4015" evidence="1">
    <location>
        <begin position="85"/>
        <end position="382"/>
    </location>
</feature>
<evidence type="ECO:0000313" key="2">
    <source>
        <dbReference type="EMBL" id="OGY61034.1"/>
    </source>
</evidence>
<dbReference type="AlphaFoldDB" id="A0A1G1Z944"/>
<sequence length="435" mass="48261">MRRFLLISFLVAASFGVAFLLLKEDKFPVVSPDSLTIAGANSLKSGDLPVLPEPDTEEVKAVTVEKAKDIEKQLPLVNPPAIIKAVYMTSWVGGTASIRERLVKLIDTTELNAVVLDVKDSTGYLGYISEIPDVIKYKAQENRMPKINTLVKELHDKNIYVIARIAVFQDPALAKARPDLAVQNSKTGKPWTDNKGLKWLDPTNQEVWDYNIAIANDAYGRGFDEVNFDYIRFPSDGDLPAMKFIDYDEAVETKAEAIGKFFAYLNEHLKDKTTSADLFGLSTINIDDLGIGQIIEDAYANFDYVAPMVYPSHYATGFLGYKNPASYPYEVVKYSMDNAIKKMTAGNFTNVKLRPWLQDFDLGAIYDSAMVRKEIQAVYDSFCSPPSPDLPAGEAGATADAQICDLSSNDFGDKFGGWMLWDPKNVYTEGGLLPE</sequence>
<accession>A0A1G1Z944</accession>
<dbReference type="Proteomes" id="UP000176571">
    <property type="component" value="Unassembled WGS sequence"/>
</dbReference>
<dbReference type="Pfam" id="PF13200">
    <property type="entry name" value="DUF4015"/>
    <property type="match status" value="1"/>
</dbReference>
<proteinExistence type="predicted"/>
<gene>
    <name evidence="2" type="ORF">A3F99_00580</name>
</gene>
<name>A0A1G1Z944_9BACT</name>
<evidence type="ECO:0000313" key="3">
    <source>
        <dbReference type="Proteomes" id="UP000176571"/>
    </source>
</evidence>
<dbReference type="EMBL" id="MHJB01000022">
    <property type="protein sequence ID" value="OGY61034.1"/>
    <property type="molecule type" value="Genomic_DNA"/>
</dbReference>
<reference evidence="2 3" key="1">
    <citation type="journal article" date="2016" name="Nat. Commun.">
        <title>Thousands of microbial genomes shed light on interconnected biogeochemical processes in an aquifer system.</title>
        <authorList>
            <person name="Anantharaman K."/>
            <person name="Brown C.T."/>
            <person name="Hug L.A."/>
            <person name="Sharon I."/>
            <person name="Castelle C.J."/>
            <person name="Probst A.J."/>
            <person name="Thomas B.C."/>
            <person name="Singh A."/>
            <person name="Wilkins M.J."/>
            <person name="Karaoz U."/>
            <person name="Brodie E.L."/>
            <person name="Williams K.H."/>
            <person name="Hubbard S.S."/>
            <person name="Banfield J.F."/>
        </authorList>
    </citation>
    <scope>NUCLEOTIDE SEQUENCE [LARGE SCALE GENOMIC DNA]</scope>
</reference>
<protein>
    <recommendedName>
        <fullName evidence="1">DUF4015 domain-containing protein</fullName>
    </recommendedName>
</protein>
<dbReference type="STRING" id="1797693.A3F99_00580"/>
<dbReference type="InterPro" id="IPR025275">
    <property type="entry name" value="DUF4015"/>
</dbReference>
<evidence type="ECO:0000259" key="1">
    <source>
        <dbReference type="Pfam" id="PF13200"/>
    </source>
</evidence>
<dbReference type="Gene3D" id="3.20.20.80">
    <property type="entry name" value="Glycosidases"/>
    <property type="match status" value="1"/>
</dbReference>
<comment type="caution">
    <text evidence="2">The sequence shown here is derived from an EMBL/GenBank/DDBJ whole genome shotgun (WGS) entry which is preliminary data.</text>
</comment>